<feature type="transmembrane region" description="Helical" evidence="13">
    <location>
        <begin position="367"/>
        <end position="396"/>
    </location>
</feature>
<evidence type="ECO:0000256" key="8">
    <source>
        <dbReference type="ARBA" id="ARBA00023136"/>
    </source>
</evidence>
<feature type="transmembrane region" description="Helical" evidence="13">
    <location>
        <begin position="272"/>
        <end position="293"/>
    </location>
</feature>
<feature type="transmembrane region" description="Helical" evidence="13">
    <location>
        <begin position="26"/>
        <end position="49"/>
    </location>
</feature>
<evidence type="ECO:0000256" key="4">
    <source>
        <dbReference type="ARBA" id="ARBA00022606"/>
    </source>
</evidence>
<keyword evidence="7 12" id="KW-0297">G-protein coupled receptor</keyword>
<comment type="subcellular location">
    <subcellularLocation>
        <location evidence="2">Cell membrane</location>
        <topology evidence="2">Multi-pass membrane protein</topology>
    </subcellularLocation>
</comment>
<feature type="non-terminal residue" evidence="15">
    <location>
        <position position="416"/>
    </location>
</feature>
<keyword evidence="9 12" id="KW-0675">Receptor</keyword>
<keyword evidence="11 12" id="KW-0807">Transducer</keyword>
<accession>A0A6G1A6R9</accession>
<evidence type="ECO:0000256" key="13">
    <source>
        <dbReference type="SAM" id="Phobius"/>
    </source>
</evidence>
<comment type="caution">
    <text evidence="15">The sequence shown here is derived from an EMBL/GenBank/DDBJ whole genome shotgun (WGS) entry which is preliminary data.</text>
</comment>
<dbReference type="GO" id="GO:0004930">
    <property type="term" value="F:G protein-coupled receptor activity"/>
    <property type="evidence" value="ECO:0007669"/>
    <property type="project" value="UniProtKB-KW"/>
</dbReference>
<feature type="domain" description="G-protein coupled receptors family 1 profile" evidence="14">
    <location>
        <begin position="41"/>
        <end position="132"/>
    </location>
</feature>
<comment type="function">
    <text evidence="1">Putative odorant or sperm cell receptor.</text>
</comment>
<dbReference type="FunFam" id="1.20.1070.10:FF:000410">
    <property type="entry name" value="Olfactory receptor 1348"/>
    <property type="match status" value="1"/>
</dbReference>
<dbReference type="Proteomes" id="UP000475037">
    <property type="component" value="Unassembled WGS sequence"/>
</dbReference>
<dbReference type="InterPro" id="IPR000276">
    <property type="entry name" value="GPCR_Rhodpsn"/>
</dbReference>
<keyword evidence="5 12" id="KW-0812">Transmembrane</keyword>
<dbReference type="InterPro" id="IPR000725">
    <property type="entry name" value="Olfact_rcpt"/>
</dbReference>
<dbReference type="GO" id="GO:0004984">
    <property type="term" value="F:olfactory receptor activity"/>
    <property type="evidence" value="ECO:0007669"/>
    <property type="project" value="InterPro"/>
</dbReference>
<evidence type="ECO:0000256" key="10">
    <source>
        <dbReference type="ARBA" id="ARBA00023180"/>
    </source>
</evidence>
<keyword evidence="4" id="KW-0716">Sensory transduction</keyword>
<evidence type="ECO:0000256" key="5">
    <source>
        <dbReference type="ARBA" id="ARBA00022692"/>
    </source>
</evidence>
<dbReference type="Gene3D" id="1.20.1070.10">
    <property type="entry name" value="Rhodopsin 7-helix transmembrane proteins"/>
    <property type="match status" value="2"/>
</dbReference>
<evidence type="ECO:0000313" key="15">
    <source>
        <dbReference type="EMBL" id="KAF0871267.1"/>
    </source>
</evidence>
<dbReference type="Pfam" id="PF00001">
    <property type="entry name" value="7tm_1"/>
    <property type="match status" value="1"/>
</dbReference>
<evidence type="ECO:0000313" key="16">
    <source>
        <dbReference type="Proteomes" id="UP000475037"/>
    </source>
</evidence>
<name>A0A6G1A6R9_CROCR</name>
<reference evidence="15 16" key="1">
    <citation type="submission" date="2019-11" db="EMBL/GenBank/DDBJ databases">
        <authorList>
            <person name="Yang C."/>
            <person name="Li F."/>
        </authorList>
    </citation>
    <scope>NUCLEOTIDE SEQUENCE [LARGE SCALE GENOMIC DNA]</scope>
    <source>
        <strain evidence="15">KB4526</strain>
        <tissue evidence="15">Muscle</tissue>
    </source>
</reference>
<keyword evidence="10" id="KW-0325">Glycoprotein</keyword>
<evidence type="ECO:0000256" key="6">
    <source>
        <dbReference type="ARBA" id="ARBA00022989"/>
    </source>
</evidence>
<dbReference type="GO" id="GO:0005886">
    <property type="term" value="C:plasma membrane"/>
    <property type="evidence" value="ECO:0007669"/>
    <property type="project" value="UniProtKB-SubCell"/>
</dbReference>
<evidence type="ECO:0000256" key="3">
    <source>
        <dbReference type="ARBA" id="ARBA00022475"/>
    </source>
</evidence>
<feature type="domain" description="G-protein coupled receptors family 1 profile" evidence="14">
    <location>
        <begin position="211"/>
        <end position="416"/>
    </location>
</feature>
<feature type="transmembrane region" description="Helical" evidence="13">
    <location>
        <begin position="61"/>
        <end position="83"/>
    </location>
</feature>
<dbReference type="PROSITE" id="PS50262">
    <property type="entry name" value="G_PROTEIN_RECEP_F1_2"/>
    <property type="match status" value="2"/>
</dbReference>
<feature type="transmembrane region" description="Helical" evidence="13">
    <location>
        <begin position="313"/>
        <end position="333"/>
    </location>
</feature>
<protein>
    <submittedName>
        <fullName evidence="15">OR3A1 protein</fullName>
    </submittedName>
</protein>
<feature type="transmembrane region" description="Helical" evidence="13">
    <location>
        <begin position="232"/>
        <end position="252"/>
    </location>
</feature>
<dbReference type="EMBL" id="VOAJ01024660">
    <property type="protein sequence ID" value="KAF0871267.1"/>
    <property type="molecule type" value="Genomic_DNA"/>
</dbReference>
<organism evidence="15 16">
    <name type="scientific">Crocuta crocuta</name>
    <name type="common">Spotted hyena</name>
    <dbReference type="NCBI Taxonomy" id="9678"/>
    <lineage>
        <taxon>Eukaryota</taxon>
        <taxon>Metazoa</taxon>
        <taxon>Chordata</taxon>
        <taxon>Craniata</taxon>
        <taxon>Vertebrata</taxon>
        <taxon>Euteleostomi</taxon>
        <taxon>Mammalia</taxon>
        <taxon>Eutheria</taxon>
        <taxon>Laurasiatheria</taxon>
        <taxon>Carnivora</taxon>
        <taxon>Feliformia</taxon>
        <taxon>Hyaenidae</taxon>
        <taxon>Crocuta</taxon>
    </lineage>
</organism>
<evidence type="ECO:0000256" key="12">
    <source>
        <dbReference type="RuleBase" id="RU000688"/>
    </source>
</evidence>
<evidence type="ECO:0000256" key="2">
    <source>
        <dbReference type="ARBA" id="ARBA00004651"/>
    </source>
</evidence>
<comment type="similarity">
    <text evidence="12">Belongs to the G-protein coupled receptor 1 family.</text>
</comment>
<feature type="non-terminal residue" evidence="15">
    <location>
        <position position="1"/>
    </location>
</feature>
<evidence type="ECO:0000256" key="1">
    <source>
        <dbReference type="ARBA" id="ARBA00003929"/>
    </source>
</evidence>
<evidence type="ECO:0000259" key="14">
    <source>
        <dbReference type="PROSITE" id="PS50262"/>
    </source>
</evidence>
<dbReference type="InterPro" id="IPR017452">
    <property type="entry name" value="GPCR_Rhodpsn_7TM"/>
</dbReference>
<dbReference type="PANTHER" id="PTHR48001">
    <property type="entry name" value="OLFACTORY RECEPTOR"/>
    <property type="match status" value="1"/>
</dbReference>
<feature type="transmembrane region" description="Helical" evidence="13">
    <location>
        <begin position="95"/>
        <end position="120"/>
    </location>
</feature>
<keyword evidence="3" id="KW-1003">Cell membrane</keyword>
<dbReference type="PROSITE" id="PS00237">
    <property type="entry name" value="G_PROTEIN_RECEP_F1_1"/>
    <property type="match status" value="1"/>
</dbReference>
<feature type="transmembrane region" description="Helical" evidence="13">
    <location>
        <begin position="193"/>
        <end position="220"/>
    </location>
</feature>
<evidence type="ECO:0000256" key="7">
    <source>
        <dbReference type="ARBA" id="ARBA00023040"/>
    </source>
</evidence>
<gene>
    <name evidence="15" type="primary">Or3a1_1</name>
    <name evidence="15" type="ORF">FOF47_R11915</name>
</gene>
<dbReference type="Pfam" id="PF13853">
    <property type="entry name" value="7tm_4"/>
    <property type="match status" value="1"/>
</dbReference>
<keyword evidence="6 13" id="KW-1133">Transmembrane helix</keyword>
<evidence type="ECO:0000256" key="11">
    <source>
        <dbReference type="ARBA" id="ARBA00023224"/>
    </source>
</evidence>
<dbReference type="PRINTS" id="PR00245">
    <property type="entry name" value="OLFACTORYR"/>
</dbReference>
<dbReference type="AlphaFoldDB" id="A0A6G1A6R9"/>
<dbReference type="SUPFAM" id="SSF81321">
    <property type="entry name" value="Family A G protein-coupled receptor-like"/>
    <property type="match status" value="2"/>
</dbReference>
<sequence length="416" mass="46218">MAGGNQTSIFEFLLWGLSERPEQQRILFLLFLCMYVVTVAGNLLIVLAIGTDARLHTPMYFFLASLSCADILFTSTTVPKALVNIQTQTRSISYAGCLGQLYFFLTFGDMDIFLLATMAYDRYVAICHPLHYTMVTPALQCCTFMGTNKHIGKKKKDYLLGCFLAGKMKSNFEYNRTAITEFILLGLVEIPELWPLVFVIFVFAYLVTVGGNLSILAAILVEPKLHTPMYFFLGNLSVLDVGCITITVPSMLARLLSHKHTIPYGACLTQLFFFHLLVGVDCFLLTAMAYDRFLAICRPLTYSTRMSQTVQRILVAVSWTLAFTNALTHTVAISTLNFCGPNVINHFYCDLPQLFQLSCSSTQLNELLLFAVGFIMAGTPLALIVTSYAPVTAAVLRIRSAEGRKKAFSTCGSHLT</sequence>
<keyword evidence="16" id="KW-1185">Reference proteome</keyword>
<evidence type="ECO:0000256" key="9">
    <source>
        <dbReference type="ARBA" id="ARBA00023170"/>
    </source>
</evidence>
<dbReference type="FunFam" id="1.20.1070.10:FF:000010">
    <property type="entry name" value="Olfactory receptor"/>
    <property type="match status" value="1"/>
</dbReference>
<keyword evidence="8 13" id="KW-0472">Membrane</keyword>
<proteinExistence type="inferred from homology"/>
<dbReference type="PRINTS" id="PR00237">
    <property type="entry name" value="GPCRRHODOPSN"/>
</dbReference>